<feature type="compositionally biased region" description="Low complexity" evidence="1">
    <location>
        <begin position="74"/>
        <end position="84"/>
    </location>
</feature>
<reference evidence="3 4" key="1">
    <citation type="submission" date="2017-12" db="EMBL/GenBank/DDBJ databases">
        <title>Chromulinavorax destructans is a abundant pathogen of dominant heterotrophic picoflagllates.</title>
        <authorList>
            <person name="Deeg C.M."/>
            <person name="Zimmer M."/>
            <person name="Suttle C.A."/>
        </authorList>
    </citation>
    <scope>NUCLEOTIDE SEQUENCE [LARGE SCALE GENOMIC DNA]</scope>
    <source>
        <strain evidence="3 4">SeV1</strain>
    </source>
</reference>
<accession>A0A345ZCS1</accession>
<name>A0A345ZCS1_9BACT</name>
<evidence type="ECO:0000256" key="1">
    <source>
        <dbReference type="SAM" id="MobiDB-lite"/>
    </source>
</evidence>
<dbReference type="KEGG" id="cdes:C0J27_05145"/>
<feature type="chain" id="PRO_5016575003" evidence="2">
    <location>
        <begin position="23"/>
        <end position="306"/>
    </location>
</feature>
<feature type="compositionally biased region" description="Low complexity" evidence="1">
    <location>
        <begin position="126"/>
        <end position="136"/>
    </location>
</feature>
<dbReference type="AlphaFoldDB" id="A0A345ZCS1"/>
<proteinExistence type="predicted"/>
<feature type="signal peptide" evidence="2">
    <location>
        <begin position="1"/>
        <end position="22"/>
    </location>
</feature>
<gene>
    <name evidence="3" type="ORF">C0J27_05145</name>
</gene>
<dbReference type="Proteomes" id="UP000254834">
    <property type="component" value="Chromosome"/>
</dbReference>
<evidence type="ECO:0000256" key="2">
    <source>
        <dbReference type="SAM" id="SignalP"/>
    </source>
</evidence>
<feature type="compositionally biased region" description="Basic and acidic residues" evidence="1">
    <location>
        <begin position="157"/>
        <end position="168"/>
    </location>
</feature>
<sequence length="306" mass="33483">MKKLQIALYTLLAVCASLDVHAMAHEPAKVAEPNKSIEQTSIEKTQDMNKKSKENSRKKSQQKADARNNKRFNSSDITSTTSSTVQGEKPTSSSTGISLEDNQASPVLGEKQYDESNTETSRTDSTDTSSTGIPSSEAEASPAVDKTEETESSAETSRTDSTDSQRFESVDLTDEVTAQAQAQNVKDSSTLTSFIKSMVDSFFGKDANNPEVKDGMDKAMSDAQAEQWWSPWDGSKFQRWFDNTMESFKQIKASLPPASLFSSTGTGSAMATQVSSANFYYDSRADSVYKDDISMDPWSSRDSINS</sequence>
<keyword evidence="4" id="KW-1185">Reference proteome</keyword>
<evidence type="ECO:0000313" key="4">
    <source>
        <dbReference type="Proteomes" id="UP000254834"/>
    </source>
</evidence>
<evidence type="ECO:0000313" key="3">
    <source>
        <dbReference type="EMBL" id="AXK61088.1"/>
    </source>
</evidence>
<dbReference type="RefSeq" id="WP_115586103.1">
    <property type="nucleotide sequence ID" value="NZ_CP025544.1"/>
</dbReference>
<protein>
    <submittedName>
        <fullName evidence="3">Uncharacterized protein</fullName>
    </submittedName>
</protein>
<feature type="region of interest" description="Disordered" evidence="1">
    <location>
        <begin position="30"/>
        <end position="168"/>
    </location>
</feature>
<dbReference type="EMBL" id="CP025544">
    <property type="protein sequence ID" value="AXK61088.1"/>
    <property type="molecule type" value="Genomic_DNA"/>
</dbReference>
<feature type="compositionally biased region" description="Basic and acidic residues" evidence="1">
    <location>
        <begin position="44"/>
        <end position="68"/>
    </location>
</feature>
<keyword evidence="2" id="KW-0732">Signal</keyword>
<feature type="compositionally biased region" description="Polar residues" evidence="1">
    <location>
        <begin position="85"/>
        <end position="105"/>
    </location>
</feature>
<organism evidence="3 4">
    <name type="scientific">Candidatus Chromulinivorax destructor</name>
    <dbReference type="NCBI Taxonomy" id="2066483"/>
    <lineage>
        <taxon>Bacteria</taxon>
        <taxon>Candidatus Babelota</taxon>
        <taxon>Candidatus Babeliae</taxon>
        <taxon>Candidatus Babeliales</taxon>
        <taxon>Candidatus Chromulinivoraceae</taxon>
        <taxon>Candidatus Chromulinivorax</taxon>
    </lineage>
</organism>